<dbReference type="Proteomes" id="UP001151760">
    <property type="component" value="Unassembled WGS sequence"/>
</dbReference>
<evidence type="ECO:0000313" key="2">
    <source>
        <dbReference type="Proteomes" id="UP001151760"/>
    </source>
</evidence>
<accession>A0ABQ5CCJ6</accession>
<name>A0ABQ5CCJ6_9ASTR</name>
<evidence type="ECO:0000313" key="1">
    <source>
        <dbReference type="EMBL" id="GJT24338.1"/>
    </source>
</evidence>
<dbReference type="EMBL" id="BQNB010014127">
    <property type="protein sequence ID" value="GJT24338.1"/>
    <property type="molecule type" value="Genomic_DNA"/>
</dbReference>
<sequence length="171" mass="19031">MLNPNLDTCIDSILNLNIESASLVDVPVSTTVEMPPSFATTIPLPHVTLIQPLQQTPVSTPTIVPSTSLQNILTFDSVFKFEDRVEALEDDFSEFKQTNQFAAAISSILGIIDRYLANKINEAVKTAVQLQSDRLRDEAQAENADFINKLDDNIKKIIKEQVKAHVKEQVH</sequence>
<reference evidence="1" key="2">
    <citation type="submission" date="2022-01" db="EMBL/GenBank/DDBJ databases">
        <authorList>
            <person name="Yamashiro T."/>
            <person name="Shiraishi A."/>
            <person name="Satake H."/>
            <person name="Nakayama K."/>
        </authorList>
    </citation>
    <scope>NUCLEOTIDE SEQUENCE</scope>
</reference>
<reference evidence="1" key="1">
    <citation type="journal article" date="2022" name="Int. J. Mol. Sci.">
        <title>Draft Genome of Tanacetum Coccineum: Genomic Comparison of Closely Related Tanacetum-Family Plants.</title>
        <authorList>
            <person name="Yamashiro T."/>
            <person name="Shiraishi A."/>
            <person name="Nakayama K."/>
            <person name="Satake H."/>
        </authorList>
    </citation>
    <scope>NUCLEOTIDE SEQUENCE</scope>
</reference>
<comment type="caution">
    <text evidence="1">The sequence shown here is derived from an EMBL/GenBank/DDBJ whole genome shotgun (WGS) entry which is preliminary data.</text>
</comment>
<keyword evidence="2" id="KW-1185">Reference proteome</keyword>
<proteinExistence type="predicted"/>
<gene>
    <name evidence="1" type="ORF">Tco_0894275</name>
</gene>
<organism evidence="1 2">
    <name type="scientific">Tanacetum coccineum</name>
    <dbReference type="NCBI Taxonomy" id="301880"/>
    <lineage>
        <taxon>Eukaryota</taxon>
        <taxon>Viridiplantae</taxon>
        <taxon>Streptophyta</taxon>
        <taxon>Embryophyta</taxon>
        <taxon>Tracheophyta</taxon>
        <taxon>Spermatophyta</taxon>
        <taxon>Magnoliopsida</taxon>
        <taxon>eudicotyledons</taxon>
        <taxon>Gunneridae</taxon>
        <taxon>Pentapetalae</taxon>
        <taxon>asterids</taxon>
        <taxon>campanulids</taxon>
        <taxon>Asterales</taxon>
        <taxon>Asteraceae</taxon>
        <taxon>Asteroideae</taxon>
        <taxon>Anthemideae</taxon>
        <taxon>Anthemidinae</taxon>
        <taxon>Tanacetum</taxon>
    </lineage>
</organism>
<protein>
    <submittedName>
        <fullName evidence="1">Uncharacterized protein</fullName>
    </submittedName>
</protein>